<dbReference type="Pfam" id="PF24913">
    <property type="entry name" value="WHD_AAA_fung"/>
    <property type="match status" value="1"/>
</dbReference>
<sequence>MMLVMKGSRPGAARLAGPLVRRRTRHGLAQQVPLIRPARRHFSHTAMRRQEEPQQGNPKPGNGEPTLLVRMLESAATTLASVVVLGAGFALAGYAYHKSYKALQLRKIENAFQPGDPVLELAAIAKDIPLPPNEEHWIQRAEQTKIDAIVKGADKGHYHLIMGEKGTGKSSMLLEAMRKIDGYGCAMFEAHADLEIFRIRLGKALDYEFRVPYDLEREVVVAETHREFDHAGKWYSKLEHRSKSITPHVSDEDYIGGYFSERGPRDTTALLDIERALNKLEKVALKHRAHKNKPLIVIVNQCHLIRDDEDGKDLLELLQQRAEQWAASNLVTMVFNSDAYWVYERFKQLATRMEVLAVHDLPKSQAIAALKKYRKRYFQEDVPKTLLEEVYDLVGGRLSFLNRVAKSANMIRTCNQIKETEKTWFLNQCWILGSEMDDDVMDQQKWAAGAMMLAQALVDKEDDMEKTYDEVTGHVLPSYPMHISQQIMTRSDFIRDLDRLHLFTITSTSQVRASSVPMHRAFKEICSQPGFRQFLEDTNERIAAIESLGRTRELVAKDLVLGGKYEISKGWTGKINVVLKEKEEEQDDNGKDDK</sequence>
<name>A0ABR2V965_9PEZI</name>
<feature type="domain" description="AAA protein C-terminal winged helix" evidence="3">
    <location>
        <begin position="427"/>
        <end position="546"/>
    </location>
</feature>
<dbReference type="Pfam" id="PF13191">
    <property type="entry name" value="AAA_16"/>
    <property type="match status" value="1"/>
</dbReference>
<evidence type="ECO:0000259" key="3">
    <source>
        <dbReference type="Pfam" id="PF24913"/>
    </source>
</evidence>
<keyword evidence="5" id="KW-1185">Reference proteome</keyword>
<dbReference type="InterPro" id="IPR056808">
    <property type="entry name" value="HTH_AAA"/>
</dbReference>
<evidence type="ECO:0000259" key="2">
    <source>
        <dbReference type="Pfam" id="PF13191"/>
    </source>
</evidence>
<protein>
    <recommendedName>
        <fullName evidence="6">Orc1-like AAA ATPase domain-containing protein</fullName>
    </recommendedName>
</protein>
<evidence type="ECO:0008006" key="6">
    <source>
        <dbReference type="Google" id="ProtNLM"/>
    </source>
</evidence>
<gene>
    <name evidence="4" type="ORF">SUNI508_04442</name>
</gene>
<comment type="caution">
    <text evidence="4">The sequence shown here is derived from an EMBL/GenBank/DDBJ whole genome shotgun (WGS) entry which is preliminary data.</text>
</comment>
<dbReference type="EMBL" id="JARVKF010000090">
    <property type="protein sequence ID" value="KAK9423148.1"/>
    <property type="molecule type" value="Genomic_DNA"/>
</dbReference>
<dbReference type="InterPro" id="IPR027417">
    <property type="entry name" value="P-loop_NTPase"/>
</dbReference>
<evidence type="ECO:0000313" key="4">
    <source>
        <dbReference type="EMBL" id="KAK9423148.1"/>
    </source>
</evidence>
<accession>A0ABR2V965</accession>
<reference evidence="4 5" key="1">
    <citation type="journal article" date="2024" name="J. Plant Pathol.">
        <title>Sequence and assembly of the genome of Seiridium unicorne, isolate CBS 538.82, causal agent of cypress canker disease.</title>
        <authorList>
            <person name="Scali E."/>
            <person name="Rocca G.D."/>
            <person name="Danti R."/>
            <person name="Garbelotto M."/>
            <person name="Barberini S."/>
            <person name="Baroncelli R."/>
            <person name="Emiliani G."/>
        </authorList>
    </citation>
    <scope>NUCLEOTIDE SEQUENCE [LARGE SCALE GENOMIC DNA]</scope>
    <source>
        <strain evidence="4 5">BM-138-508</strain>
    </source>
</reference>
<dbReference type="SUPFAM" id="SSF52540">
    <property type="entry name" value="P-loop containing nucleoside triphosphate hydrolases"/>
    <property type="match status" value="1"/>
</dbReference>
<feature type="domain" description="Orc1-like AAA ATPase" evidence="2">
    <location>
        <begin position="141"/>
        <end position="331"/>
    </location>
</feature>
<evidence type="ECO:0000313" key="5">
    <source>
        <dbReference type="Proteomes" id="UP001408356"/>
    </source>
</evidence>
<organism evidence="4 5">
    <name type="scientific">Seiridium unicorne</name>
    <dbReference type="NCBI Taxonomy" id="138068"/>
    <lineage>
        <taxon>Eukaryota</taxon>
        <taxon>Fungi</taxon>
        <taxon>Dikarya</taxon>
        <taxon>Ascomycota</taxon>
        <taxon>Pezizomycotina</taxon>
        <taxon>Sordariomycetes</taxon>
        <taxon>Xylariomycetidae</taxon>
        <taxon>Amphisphaeriales</taxon>
        <taxon>Sporocadaceae</taxon>
        <taxon>Seiridium</taxon>
    </lineage>
</organism>
<dbReference type="PANTHER" id="PTHR36168:SF1">
    <property type="entry name" value="ORC1-LIKE AAA ATPASE DOMAIN-CONTAINING PROTEIN"/>
    <property type="match status" value="1"/>
</dbReference>
<proteinExistence type="predicted"/>
<dbReference type="Gene3D" id="3.40.50.300">
    <property type="entry name" value="P-loop containing nucleotide triphosphate hydrolases"/>
    <property type="match status" value="1"/>
</dbReference>
<dbReference type="InterPro" id="IPR041664">
    <property type="entry name" value="AAA_16"/>
</dbReference>
<evidence type="ECO:0000256" key="1">
    <source>
        <dbReference type="SAM" id="MobiDB-lite"/>
    </source>
</evidence>
<dbReference type="PANTHER" id="PTHR36168">
    <property type="entry name" value="CHROMOSOME 1, WHOLE GENOME SHOTGUN SEQUENCE"/>
    <property type="match status" value="1"/>
</dbReference>
<dbReference type="Proteomes" id="UP001408356">
    <property type="component" value="Unassembled WGS sequence"/>
</dbReference>
<feature type="region of interest" description="Disordered" evidence="1">
    <location>
        <begin position="45"/>
        <end position="65"/>
    </location>
</feature>